<dbReference type="EMBL" id="LS483476">
    <property type="protein sequence ID" value="SQI56032.1"/>
    <property type="molecule type" value="Genomic_DNA"/>
</dbReference>
<keyword evidence="1" id="KW-0812">Transmembrane</keyword>
<proteinExistence type="predicted"/>
<dbReference type="AlphaFoldDB" id="A0A2X4WAY5"/>
<dbReference type="Proteomes" id="UP000249134">
    <property type="component" value="Chromosome 1"/>
</dbReference>
<organism evidence="2 3">
    <name type="scientific">Lederbergia lenta</name>
    <name type="common">Bacillus lentus</name>
    <dbReference type="NCBI Taxonomy" id="1467"/>
    <lineage>
        <taxon>Bacteria</taxon>
        <taxon>Bacillati</taxon>
        <taxon>Bacillota</taxon>
        <taxon>Bacilli</taxon>
        <taxon>Bacillales</taxon>
        <taxon>Bacillaceae</taxon>
        <taxon>Lederbergia</taxon>
    </lineage>
</organism>
<accession>A0A2X4WAY5</accession>
<dbReference type="STRING" id="1348624.GCA_001591545_00771"/>
<evidence type="ECO:0000256" key="1">
    <source>
        <dbReference type="SAM" id="Phobius"/>
    </source>
</evidence>
<dbReference type="RefSeq" id="WP_082788574.1">
    <property type="nucleotide sequence ID" value="NZ_CBCSGM010000001.1"/>
</dbReference>
<evidence type="ECO:0000313" key="3">
    <source>
        <dbReference type="Proteomes" id="UP000249134"/>
    </source>
</evidence>
<feature type="transmembrane region" description="Helical" evidence="1">
    <location>
        <begin position="39"/>
        <end position="59"/>
    </location>
</feature>
<keyword evidence="1" id="KW-0472">Membrane</keyword>
<reference evidence="2 3" key="1">
    <citation type="submission" date="2018-06" db="EMBL/GenBank/DDBJ databases">
        <authorList>
            <consortium name="Pathogen Informatics"/>
            <person name="Doyle S."/>
        </authorList>
    </citation>
    <scope>NUCLEOTIDE SEQUENCE [LARGE SCALE GENOMIC DNA]</scope>
    <source>
        <strain evidence="2 3">NCTC4824</strain>
    </source>
</reference>
<protein>
    <submittedName>
        <fullName evidence="2">Motility protein</fullName>
    </submittedName>
</protein>
<gene>
    <name evidence="2" type="primary">yqgB</name>
    <name evidence="2" type="ORF">NCTC4824_01690</name>
</gene>
<feature type="transmembrane region" description="Helical" evidence="1">
    <location>
        <begin position="151"/>
        <end position="168"/>
    </location>
</feature>
<dbReference type="KEGG" id="blen:NCTC4824_01690"/>
<name>A0A2X4WAY5_LEDLE</name>
<feature type="transmembrane region" description="Helical" evidence="1">
    <location>
        <begin position="79"/>
        <end position="112"/>
    </location>
</feature>
<keyword evidence="1" id="KW-1133">Transmembrane helix</keyword>
<dbReference type="Pfam" id="PF06691">
    <property type="entry name" value="DUF1189"/>
    <property type="match status" value="1"/>
</dbReference>
<sequence>MQIGSDPVKNISIFTMFFKSLYSGMSIAKYRFIGIGKTLQYVFSLAILYFLPGFYRILISNKDSSILVPGFDLDTGSLMIILPIYILFMYIFNAGVIVCKITILAAIALLLAKLLNRTLPYRQGWRLTTFSITFSTLLFSLMTLFNLEIPGAFIIDLLASSIYILISISKIPKQKLKKLV</sequence>
<dbReference type="InterPro" id="IPR009574">
    <property type="entry name" value="DUF1189"/>
</dbReference>
<feature type="transmembrane region" description="Helical" evidence="1">
    <location>
        <begin position="124"/>
        <end position="145"/>
    </location>
</feature>
<evidence type="ECO:0000313" key="2">
    <source>
        <dbReference type="EMBL" id="SQI56032.1"/>
    </source>
</evidence>
<keyword evidence="3" id="KW-1185">Reference proteome</keyword>